<dbReference type="InterPro" id="IPR025743">
    <property type="entry name" value="TssM1_N"/>
</dbReference>
<evidence type="ECO:0000256" key="2">
    <source>
        <dbReference type="SAM" id="Phobius"/>
    </source>
</evidence>
<dbReference type="RefSeq" id="WP_197310610.1">
    <property type="nucleotide sequence ID" value="NZ_JADZLT010000046.1"/>
</dbReference>
<name>A0A931I1G3_9HYPH</name>
<reference evidence="6" key="1">
    <citation type="submission" date="2020-12" db="EMBL/GenBank/DDBJ databases">
        <title>Methylobrevis albus sp. nov., isolated from fresh water lack sediment.</title>
        <authorList>
            <person name="Zou Q."/>
        </authorList>
    </citation>
    <scope>NUCLEOTIDE SEQUENCE</scope>
    <source>
        <strain evidence="6">L22</strain>
    </source>
</reference>
<dbReference type="Pfam" id="PF06744">
    <property type="entry name" value="IcmF_C"/>
    <property type="match status" value="1"/>
</dbReference>
<feature type="domain" description="Type VI secretion system component TssM1 N-terminal" evidence="5">
    <location>
        <begin position="181"/>
        <end position="437"/>
    </location>
</feature>
<dbReference type="Proteomes" id="UP000631694">
    <property type="component" value="Unassembled WGS sequence"/>
</dbReference>
<dbReference type="InterPro" id="IPR027417">
    <property type="entry name" value="P-loop_NTPase"/>
</dbReference>
<keyword evidence="2" id="KW-0472">Membrane</keyword>
<dbReference type="PANTHER" id="PTHR36153">
    <property type="entry name" value="INNER MEMBRANE PROTEIN-RELATED"/>
    <property type="match status" value="1"/>
</dbReference>
<dbReference type="SUPFAM" id="SSF52540">
    <property type="entry name" value="P-loop containing nucleoside triphosphate hydrolases"/>
    <property type="match status" value="1"/>
</dbReference>
<evidence type="ECO:0000259" key="3">
    <source>
        <dbReference type="Pfam" id="PF06744"/>
    </source>
</evidence>
<dbReference type="InterPro" id="IPR053156">
    <property type="entry name" value="T6SS_TssM-like"/>
</dbReference>
<evidence type="ECO:0000256" key="1">
    <source>
        <dbReference type="SAM" id="MobiDB-lite"/>
    </source>
</evidence>
<evidence type="ECO:0000313" key="7">
    <source>
        <dbReference type="Proteomes" id="UP000631694"/>
    </source>
</evidence>
<dbReference type="NCBIfam" id="TIGR03348">
    <property type="entry name" value="VI_IcmF"/>
    <property type="match status" value="1"/>
</dbReference>
<sequence>MTWLRILLTVISLIAFAVLVWFAGPLLAIGDAQPLLDPLIRIAVIAVVTLVVAVIALVKLLKKRKAAKALEKAIVEPPAEETDEPVLGERMRDAIATLKRSSGRRGSFLYDLPWYLVIGPPGAGKTTALVNSGLKFPLARGGAAQAVEGTGGTRYCDWWFTDEAVLIDTAGRYTTQDSDAKADRRSWLSFLDLLKTHRPRQPINGVIVAISLDDIVRGSPAEVNAHADAIRKRLAELHDELKVDFPVYALFTKADLVAGFMEYFADLDETKRRMVWGATFQTADKNANMVGEVGPEIDLLVERLAERLPERMQDEPDLRARAMLFGFPAQVGALKKPVSDFLARIFEPTRYQTNATLRGFYFTSGTQEGTPFDQVIGALARSYGVESYQGASFSGMAKSFFLGDLMQKVIFAEQGWVSTNVKAVRRNTLLRAAGFAAVALVSVGLLGAWWVSYQRNTALIDQTSRAMQTYRATAAPLIEQTEISDTDLQPVYERIHGLLHLPTGYAVREEPTPLPQTFGLSQRGRLQSAAEATYQAALERLFRPRLILRLERQMEANLGEPSFLYEALKVYLMLGGKAPMDRDLVVAWEARDWAENLYPGAPFADGRKALEGHLVAMLDLDTGEEPKLALNGPLVETAQQTLARLSVAERAYALLKSEARGAALADWTAARRGGPDVGLVFETTDGTELDQVAVPGFFTYAGFHEALLGRMGDIAESIESERYVLGAAGEQAAVDEQYKSLLPDVLALYSRDFISTWTAALGRLKLRPLVGDKPKYLLLNAAAAPTSPIRQLFESVRDETALTRERDTGEDEGDPNNPLSKAGKKAAQRLASKFGTAGRVGLDVALKSQQRAGQGPPLVPGADIEAYFKHFHVLVDGDLGARPIDSLISNLNEIYQSLTLAATNPVQAQQAVQALQVQVASLRANASRLPEPAAGMVRGVANDIEGDATGTSITQLGQLLADQITVTCQQITGNRYPFAPGSERDVPLNDFARLFAPNGVLDRFFFSNLAPLADTSKAEWTWKEDVRLARDLSDATLKQFQRATQIRDAFFPGGGNLPQVRFEVKPLTLSGEAEAAVLDVNGFNVVAQHGPNIAGNLQWPPASGSDRAAIYLVPELPNRRSVTERTGPWALFRLLDTGSVLKKGDAISASFVVGGREASFQFSTGSLLNPFSLPALRDFKCPSGL</sequence>
<dbReference type="InterPro" id="IPR017731">
    <property type="entry name" value="TssM1-like"/>
</dbReference>
<feature type="transmembrane region" description="Helical" evidence="2">
    <location>
        <begin position="38"/>
        <end position="58"/>
    </location>
</feature>
<dbReference type="Pfam" id="PF06761">
    <property type="entry name" value="IcmF-related"/>
    <property type="match status" value="1"/>
</dbReference>
<dbReference type="Pfam" id="PF14331">
    <property type="entry name" value="IcmF-related_N"/>
    <property type="match status" value="1"/>
</dbReference>
<accession>A0A931I1G3</accession>
<keyword evidence="2" id="KW-0812">Transmembrane</keyword>
<dbReference type="AlphaFoldDB" id="A0A931I1G3"/>
<gene>
    <name evidence="6" type="primary">tssM</name>
    <name evidence="6" type="ORF">I5731_06720</name>
</gene>
<dbReference type="PANTHER" id="PTHR36153:SF1">
    <property type="entry name" value="TYPE VI SECRETION SYSTEM COMPONENT TSSM1"/>
    <property type="match status" value="1"/>
</dbReference>
<feature type="domain" description="Type VI secretion system IcmF C-terminal" evidence="3">
    <location>
        <begin position="1062"/>
        <end position="1166"/>
    </location>
</feature>
<organism evidence="6 7">
    <name type="scientific">Methylobrevis albus</name>
    <dbReference type="NCBI Taxonomy" id="2793297"/>
    <lineage>
        <taxon>Bacteria</taxon>
        <taxon>Pseudomonadati</taxon>
        <taxon>Pseudomonadota</taxon>
        <taxon>Alphaproteobacteria</taxon>
        <taxon>Hyphomicrobiales</taxon>
        <taxon>Pleomorphomonadaceae</taxon>
        <taxon>Methylobrevis</taxon>
    </lineage>
</organism>
<feature type="transmembrane region" description="Helical" evidence="2">
    <location>
        <begin position="429"/>
        <end position="451"/>
    </location>
</feature>
<keyword evidence="2" id="KW-1133">Transmembrane helix</keyword>
<dbReference type="EMBL" id="JADZLT010000046">
    <property type="protein sequence ID" value="MBH0237511.1"/>
    <property type="molecule type" value="Genomic_DNA"/>
</dbReference>
<protein>
    <submittedName>
        <fullName evidence="6">Type VI secretion system membrane subunit TssM</fullName>
    </submittedName>
</protein>
<evidence type="ECO:0000259" key="4">
    <source>
        <dbReference type="Pfam" id="PF06761"/>
    </source>
</evidence>
<evidence type="ECO:0000259" key="5">
    <source>
        <dbReference type="Pfam" id="PF14331"/>
    </source>
</evidence>
<dbReference type="InterPro" id="IPR010623">
    <property type="entry name" value="IcmF_C"/>
</dbReference>
<keyword evidence="7" id="KW-1185">Reference proteome</keyword>
<dbReference type="InterPro" id="IPR009612">
    <property type="entry name" value="IcmF-rel"/>
</dbReference>
<dbReference type="CDD" id="cd00882">
    <property type="entry name" value="Ras_like_GTPase"/>
    <property type="match status" value="1"/>
</dbReference>
<feature type="region of interest" description="Disordered" evidence="1">
    <location>
        <begin position="800"/>
        <end position="824"/>
    </location>
</feature>
<comment type="caution">
    <text evidence="6">The sequence shown here is derived from an EMBL/GenBank/DDBJ whole genome shotgun (WGS) entry which is preliminary data.</text>
</comment>
<evidence type="ECO:0000313" key="6">
    <source>
        <dbReference type="EMBL" id="MBH0237511.1"/>
    </source>
</evidence>
<feature type="domain" description="IcmF-related" evidence="4">
    <location>
        <begin position="497"/>
        <end position="800"/>
    </location>
</feature>
<proteinExistence type="predicted"/>